<dbReference type="RefSeq" id="WP_175199338.1">
    <property type="nucleotide sequence ID" value="NZ_CADILH010000006.1"/>
</dbReference>
<evidence type="ECO:0000313" key="2">
    <source>
        <dbReference type="Proteomes" id="UP000494183"/>
    </source>
</evidence>
<gene>
    <name evidence="1" type="ORF">LMG6000_03722</name>
</gene>
<organism evidence="1 2">
    <name type="scientific">Achromobacter insolitus</name>
    <dbReference type="NCBI Taxonomy" id="217204"/>
    <lineage>
        <taxon>Bacteria</taxon>
        <taxon>Pseudomonadati</taxon>
        <taxon>Pseudomonadota</taxon>
        <taxon>Betaproteobacteria</taxon>
        <taxon>Burkholderiales</taxon>
        <taxon>Alcaligenaceae</taxon>
        <taxon>Achromobacter</taxon>
    </lineage>
</organism>
<evidence type="ECO:0000313" key="1">
    <source>
        <dbReference type="EMBL" id="CAB3934488.1"/>
    </source>
</evidence>
<dbReference type="AlphaFoldDB" id="A0A6S7F9H8"/>
<keyword evidence="2" id="KW-1185">Reference proteome</keyword>
<proteinExistence type="predicted"/>
<sequence length="62" mass="6801">MSNCLGSEGYQYADKVKTEAIDFAARIRKTAAERVTVDNSARAVSSYLEQQGIASRTLEISE</sequence>
<dbReference type="Proteomes" id="UP000494183">
    <property type="component" value="Unassembled WGS sequence"/>
</dbReference>
<dbReference type="EMBL" id="CADILH010000006">
    <property type="protein sequence ID" value="CAB3934488.1"/>
    <property type="molecule type" value="Genomic_DNA"/>
</dbReference>
<reference evidence="1 2" key="1">
    <citation type="submission" date="2020-04" db="EMBL/GenBank/DDBJ databases">
        <authorList>
            <person name="De Canck E."/>
        </authorList>
    </citation>
    <scope>NUCLEOTIDE SEQUENCE [LARGE SCALE GENOMIC DNA]</scope>
    <source>
        <strain evidence="1 2">LMG 6000</strain>
    </source>
</reference>
<name>A0A6S7F9H8_9BURK</name>
<protein>
    <submittedName>
        <fullName evidence="1">Uncharacterized protein</fullName>
    </submittedName>
</protein>
<accession>A0A6S7F9H8</accession>